<comment type="caution">
    <text evidence="10">The sequence shown here is derived from an EMBL/GenBank/DDBJ whole genome shotgun (WGS) entry which is preliminary data.</text>
</comment>
<keyword evidence="8 9" id="KW-0472">Membrane</keyword>
<accession>A0ABT6GKM2</accession>
<dbReference type="NCBIfam" id="TIGR00380">
    <property type="entry name" value="cobal_cbiB"/>
    <property type="match status" value="1"/>
</dbReference>
<dbReference type="HAMAP" id="MF_00024">
    <property type="entry name" value="CobD_CbiB"/>
    <property type="match status" value="1"/>
</dbReference>
<evidence type="ECO:0000256" key="4">
    <source>
        <dbReference type="ARBA" id="ARBA00022475"/>
    </source>
</evidence>
<evidence type="ECO:0000256" key="1">
    <source>
        <dbReference type="ARBA" id="ARBA00004651"/>
    </source>
</evidence>
<name>A0ABT6GKM2_MYCGU</name>
<gene>
    <name evidence="9" type="primary">cobD</name>
    <name evidence="10" type="ORF">MNO81_03840</name>
</gene>
<keyword evidence="4 9" id="KW-1003">Cell membrane</keyword>
<keyword evidence="11" id="KW-1185">Reference proteome</keyword>
<keyword evidence="5 9" id="KW-0169">Cobalamin biosynthesis</keyword>
<protein>
    <recommendedName>
        <fullName evidence="9">Cobalamin biosynthesis protein CobD</fullName>
    </recommendedName>
</protein>
<evidence type="ECO:0000256" key="5">
    <source>
        <dbReference type="ARBA" id="ARBA00022573"/>
    </source>
</evidence>
<evidence type="ECO:0000256" key="6">
    <source>
        <dbReference type="ARBA" id="ARBA00022692"/>
    </source>
</evidence>
<evidence type="ECO:0000256" key="7">
    <source>
        <dbReference type="ARBA" id="ARBA00022989"/>
    </source>
</evidence>
<keyword evidence="6 9" id="KW-0812">Transmembrane</keyword>
<proteinExistence type="inferred from homology"/>
<organism evidence="10 11">
    <name type="scientific">Mycolicibacterium gadium</name>
    <name type="common">Mycobacterium gadium</name>
    <dbReference type="NCBI Taxonomy" id="1794"/>
    <lineage>
        <taxon>Bacteria</taxon>
        <taxon>Bacillati</taxon>
        <taxon>Actinomycetota</taxon>
        <taxon>Actinomycetes</taxon>
        <taxon>Mycobacteriales</taxon>
        <taxon>Mycobacteriaceae</taxon>
        <taxon>Mycolicibacterium</taxon>
    </lineage>
</organism>
<dbReference type="PANTHER" id="PTHR34308:SF1">
    <property type="entry name" value="COBALAMIN BIOSYNTHESIS PROTEIN CBIB"/>
    <property type="match status" value="1"/>
</dbReference>
<evidence type="ECO:0000313" key="11">
    <source>
        <dbReference type="Proteomes" id="UP001154266"/>
    </source>
</evidence>
<evidence type="ECO:0000256" key="8">
    <source>
        <dbReference type="ARBA" id="ARBA00023136"/>
    </source>
</evidence>
<evidence type="ECO:0000313" key="10">
    <source>
        <dbReference type="EMBL" id="MDG5481928.1"/>
    </source>
</evidence>
<evidence type="ECO:0000256" key="9">
    <source>
        <dbReference type="HAMAP-Rule" id="MF_00024"/>
    </source>
</evidence>
<dbReference type="PANTHER" id="PTHR34308">
    <property type="entry name" value="COBALAMIN BIOSYNTHESIS PROTEIN CBIB"/>
    <property type="match status" value="1"/>
</dbReference>
<comment type="subcellular location">
    <subcellularLocation>
        <location evidence="1 9">Cell membrane</location>
        <topology evidence="1 9">Multi-pass membrane protein</topology>
    </subcellularLocation>
</comment>
<reference evidence="10" key="1">
    <citation type="journal article" date="2023" name="Environ. Microbiol.">
        <title>The 2-methylpropene degradation pathway in Mycobacteriaceae family strains.</title>
        <authorList>
            <person name="Helbich S."/>
            <person name="Barrantes I."/>
            <person name="Dos Anjos Borges L.G."/>
            <person name="Pieper D.H."/>
            <person name="Vainshtein Y."/>
            <person name="Sohn K."/>
            <person name="Engesser K.H."/>
        </authorList>
    </citation>
    <scope>NUCLEOTIDE SEQUENCE</scope>
    <source>
        <strain evidence="10">IBE100</strain>
    </source>
</reference>
<keyword evidence="7 9" id="KW-1133">Transmembrane helix</keyword>
<dbReference type="EMBL" id="JAKZMO010000003">
    <property type="protein sequence ID" value="MDG5481928.1"/>
    <property type="molecule type" value="Genomic_DNA"/>
</dbReference>
<evidence type="ECO:0000256" key="3">
    <source>
        <dbReference type="ARBA" id="ARBA00006263"/>
    </source>
</evidence>
<dbReference type="RefSeq" id="WP_278219864.1">
    <property type="nucleotide sequence ID" value="NZ_JAKZMO010000003.1"/>
</dbReference>
<dbReference type="Proteomes" id="UP001154266">
    <property type="component" value="Unassembled WGS sequence"/>
</dbReference>
<dbReference type="NCBIfam" id="NF002276">
    <property type="entry name" value="PRK01209.1-4"/>
    <property type="match status" value="1"/>
</dbReference>
<dbReference type="Pfam" id="PF03186">
    <property type="entry name" value="CobD_Cbib"/>
    <property type="match status" value="1"/>
</dbReference>
<comment type="similarity">
    <text evidence="3 9">Belongs to the CobD/CbiB family.</text>
</comment>
<dbReference type="InterPro" id="IPR004485">
    <property type="entry name" value="Cobalamin_biosynth_CobD/CbiB"/>
</dbReference>
<comment type="function">
    <text evidence="9">Converts cobyric acid to cobinamide by the addition of aminopropanol on the F carboxylic group.</text>
</comment>
<sequence length="314" mass="33066">MVSRGAGLLLGYAADRLLGDPQRFHPVAGFGQAATVLERRTYGDSRCRGIAHVLLLVGGPAALGWLVERRSRDGIGTALLTAAVTWAVLGERSLEREADAVGQLLKAGELDAARRQVSRLVGRDTADLTPDEVARAVIESVAENTGDAVVASLAWGAIAGVPGLIAHRAANTLDAMIGHHNPRYERFGWAAARLDDVLGLPGSRLGGCLTVIIGPDRRGSLTAWQRDARGHPSPNAGILEASFAGALGIRLGGTNMYYGGRVEHRALMGDGRPPTHADVSRSNRLASRVGLGAVLIVASWCLLCAAMPRRPRHG</sequence>
<comment type="pathway">
    <text evidence="2 9">Cofactor biosynthesis; adenosylcobalamin biosynthesis.</text>
</comment>
<evidence type="ECO:0000256" key="2">
    <source>
        <dbReference type="ARBA" id="ARBA00004953"/>
    </source>
</evidence>